<feature type="domain" description="Methylamine utilisation protein MauE" evidence="6">
    <location>
        <begin position="5"/>
        <end position="131"/>
    </location>
</feature>
<evidence type="ECO:0000256" key="1">
    <source>
        <dbReference type="ARBA" id="ARBA00004141"/>
    </source>
</evidence>
<dbReference type="Pfam" id="PF07291">
    <property type="entry name" value="MauE"/>
    <property type="match status" value="1"/>
</dbReference>
<protein>
    <recommendedName>
        <fullName evidence="6">Methylamine utilisation protein MauE domain-containing protein</fullName>
    </recommendedName>
</protein>
<dbReference type="OrthoDB" id="5006039at2"/>
<dbReference type="GO" id="GO:0016020">
    <property type="term" value="C:membrane"/>
    <property type="evidence" value="ECO:0007669"/>
    <property type="project" value="UniProtKB-SubCell"/>
</dbReference>
<comment type="subcellular location">
    <subcellularLocation>
        <location evidence="1">Membrane</location>
        <topology evidence="1">Multi-pass membrane protein</topology>
    </subcellularLocation>
</comment>
<feature type="transmembrane region" description="Helical" evidence="5">
    <location>
        <begin position="6"/>
        <end position="25"/>
    </location>
</feature>
<evidence type="ECO:0000256" key="3">
    <source>
        <dbReference type="ARBA" id="ARBA00022989"/>
    </source>
</evidence>
<feature type="transmembrane region" description="Helical" evidence="5">
    <location>
        <begin position="152"/>
        <end position="171"/>
    </location>
</feature>
<keyword evidence="3 5" id="KW-1133">Transmembrane helix</keyword>
<keyword evidence="8" id="KW-1185">Reference proteome</keyword>
<dbReference type="Gene3D" id="3.40.30.10">
    <property type="entry name" value="Glutaredoxin"/>
    <property type="match status" value="1"/>
</dbReference>
<keyword evidence="2 5" id="KW-0812">Transmembrane</keyword>
<feature type="transmembrane region" description="Helical" evidence="5">
    <location>
        <begin position="121"/>
        <end position="140"/>
    </location>
</feature>
<dbReference type="AlphaFoldDB" id="A0A7J5B5E9"/>
<accession>A0A7J5B5E9</accession>
<evidence type="ECO:0000256" key="2">
    <source>
        <dbReference type="ARBA" id="ARBA00022692"/>
    </source>
</evidence>
<dbReference type="Proteomes" id="UP000490386">
    <property type="component" value="Unassembled WGS sequence"/>
</dbReference>
<evidence type="ECO:0000259" key="6">
    <source>
        <dbReference type="Pfam" id="PF07291"/>
    </source>
</evidence>
<evidence type="ECO:0000313" key="7">
    <source>
        <dbReference type="EMBL" id="KAB1639398.1"/>
    </source>
</evidence>
<keyword evidence="4 5" id="KW-0472">Membrane</keyword>
<dbReference type="InterPro" id="IPR009908">
    <property type="entry name" value="Methylamine_util_MauE"/>
</dbReference>
<evidence type="ECO:0000256" key="5">
    <source>
        <dbReference type="SAM" id="Phobius"/>
    </source>
</evidence>
<dbReference type="GO" id="GO:0030416">
    <property type="term" value="P:methylamine metabolic process"/>
    <property type="evidence" value="ECO:0007669"/>
    <property type="project" value="InterPro"/>
</dbReference>
<gene>
    <name evidence="7" type="ORF">F8O03_03415</name>
</gene>
<name>A0A7J5B5E9_9MICO</name>
<organism evidence="7 8">
    <name type="scientific">Pseudoclavibacter terrae</name>
    <dbReference type="NCBI Taxonomy" id="1530195"/>
    <lineage>
        <taxon>Bacteria</taxon>
        <taxon>Bacillati</taxon>
        <taxon>Actinomycetota</taxon>
        <taxon>Actinomycetes</taxon>
        <taxon>Micrococcales</taxon>
        <taxon>Microbacteriaceae</taxon>
        <taxon>Pseudoclavibacter</taxon>
    </lineage>
</organism>
<evidence type="ECO:0000313" key="8">
    <source>
        <dbReference type="Proteomes" id="UP000490386"/>
    </source>
</evidence>
<feature type="transmembrane region" description="Helical" evidence="5">
    <location>
        <begin position="71"/>
        <end position="90"/>
    </location>
</feature>
<proteinExistence type="predicted"/>
<comment type="caution">
    <text evidence="7">The sequence shown here is derived from an EMBL/GenBank/DDBJ whole genome shotgun (WGS) entry which is preliminary data.</text>
</comment>
<dbReference type="EMBL" id="WBJX01000001">
    <property type="protein sequence ID" value="KAB1639398.1"/>
    <property type="molecule type" value="Genomic_DNA"/>
</dbReference>
<reference evidence="7 8" key="1">
    <citation type="submission" date="2019-09" db="EMBL/GenBank/DDBJ databases">
        <title>Phylogeny of genus Pseudoclavibacter and closely related genus.</title>
        <authorList>
            <person name="Li Y."/>
        </authorList>
    </citation>
    <scope>NUCLEOTIDE SEQUENCE [LARGE SCALE GENOMIC DNA]</scope>
    <source>
        <strain evidence="7 8">THG-MD12</strain>
    </source>
</reference>
<feature type="transmembrane region" description="Helical" evidence="5">
    <location>
        <begin position="46"/>
        <end position="65"/>
    </location>
</feature>
<evidence type="ECO:0000256" key="4">
    <source>
        <dbReference type="ARBA" id="ARBA00023136"/>
    </source>
</evidence>
<sequence length="351" mass="36531">MLPTLVIFPVLVACVLIASGALKLPQRSRTLQSFAAFGVPAALRKPWTAVALPIGEIILGAALLLLSGPAYLVAASLSTLLMAAYLTVVARSVAKRQAVDCNCFGALSTEPVSQITIWRNAGLTVAALLATVIPGMALGVPTQLALFSLGDWMWLVAIAITALLGIIASLVKTPAPTAASTAGAVSSGQDFELVEQGPDLISDPSARDMIPHNLELVSGDGSPELLYNLVVIPRKTTILIFARVGCGSCGPVLSQIGDWSRRMGDDAQIIVATSSSRASIKKSYPSALPSTYFGAKAVTEYFEAEATPAALLLAADGTIASAPEYGSEVITERVEQLLASFDAQRQAQPQG</sequence>